<dbReference type="AlphaFoldDB" id="A0A1A7BC46"/>
<dbReference type="EMBL" id="LZYB01000008">
    <property type="protein sequence ID" value="OBV10098.1"/>
    <property type="molecule type" value="Genomic_DNA"/>
</dbReference>
<gene>
    <name evidence="2" type="ORF">I603_2659</name>
</gene>
<feature type="chain" id="PRO_5008354949" evidence="1">
    <location>
        <begin position="24"/>
        <end position="302"/>
    </location>
</feature>
<keyword evidence="1" id="KW-0732">Signal</keyword>
<evidence type="ECO:0000256" key="1">
    <source>
        <dbReference type="SAM" id="SignalP"/>
    </source>
</evidence>
<dbReference type="RefSeq" id="WP_068865669.1">
    <property type="nucleotide sequence ID" value="NZ_LZYB01000008.1"/>
</dbReference>
<protein>
    <submittedName>
        <fullName evidence="2">Uncharacterized protein</fullName>
    </submittedName>
</protein>
<organism evidence="2 3">
    <name type="scientific">Erythrobacter dokdonensis DSW-74</name>
    <dbReference type="NCBI Taxonomy" id="1300349"/>
    <lineage>
        <taxon>Bacteria</taxon>
        <taxon>Pseudomonadati</taxon>
        <taxon>Pseudomonadota</taxon>
        <taxon>Alphaproteobacteria</taxon>
        <taxon>Sphingomonadales</taxon>
        <taxon>Erythrobacteraceae</taxon>
        <taxon>Erythrobacter/Porphyrobacter group</taxon>
        <taxon>Erythrobacter</taxon>
    </lineage>
</organism>
<accession>A0A1A7BC46</accession>
<name>A0A1A7BC46_9SPHN</name>
<dbReference type="STRING" id="1300349.I603_2659"/>
<dbReference type="Proteomes" id="UP000092484">
    <property type="component" value="Unassembled WGS sequence"/>
</dbReference>
<keyword evidence="3" id="KW-1185">Reference proteome</keyword>
<feature type="signal peptide" evidence="1">
    <location>
        <begin position="1"/>
        <end position="23"/>
    </location>
</feature>
<reference evidence="2 3" key="1">
    <citation type="submission" date="2016-06" db="EMBL/GenBank/DDBJ databases">
        <title>Genome sequence of Porphyrobacter dokdonensis DSW-74.</title>
        <authorList>
            <person name="Kim J.F."/>
            <person name="Song J.Y."/>
        </authorList>
    </citation>
    <scope>NUCLEOTIDE SEQUENCE [LARGE SCALE GENOMIC DNA]</scope>
    <source>
        <strain evidence="2 3">DSW-74</strain>
    </source>
</reference>
<evidence type="ECO:0000313" key="2">
    <source>
        <dbReference type="EMBL" id="OBV10098.1"/>
    </source>
</evidence>
<evidence type="ECO:0000313" key="3">
    <source>
        <dbReference type="Proteomes" id="UP000092484"/>
    </source>
</evidence>
<proteinExistence type="predicted"/>
<comment type="caution">
    <text evidence="2">The sequence shown here is derived from an EMBL/GenBank/DDBJ whole genome shotgun (WGS) entry which is preliminary data.</text>
</comment>
<sequence length="302" mass="32657">MIPRLSLCLAAALVALAPHPAAAQQKQSFNFEFSEKNGICSVGIPAGAQGLKVEFTVRVSDGNTNVSMHNIDGEIVNAALDAGRKPKLALVFDGKRRHDLEWGEYVAGFTYRAVGGWDDTAKANRALEELKSSGAVTFVADRESWGPISLQAPGMAYGLLDDCVKRTAAKQAAEAGSAQGFTVQNAGEQYEIGANSGTTPLTRGEKVMCFAHWVALLTMHDNNANDRFWSRLPADLGPASAEAMAQDWAISLRQDIGEDEAAAARMERELQTKTEAQYQKIQAAQTPEELGRFFRTLGTCEF</sequence>